<protein>
    <recommendedName>
        <fullName evidence="3">Beta-lactamase</fullName>
    </recommendedName>
</protein>
<keyword evidence="2" id="KW-1185">Reference proteome</keyword>
<evidence type="ECO:0000313" key="2">
    <source>
        <dbReference type="Proteomes" id="UP001597544"/>
    </source>
</evidence>
<dbReference type="InterPro" id="IPR012338">
    <property type="entry name" value="Beta-lactam/transpept-like"/>
</dbReference>
<dbReference type="RefSeq" id="WP_377503751.1">
    <property type="nucleotide sequence ID" value="NZ_JBHULU010000006.1"/>
</dbReference>
<gene>
    <name evidence="1" type="ORF">ACFSRY_05225</name>
</gene>
<name>A0ABW5IJX9_9BACT</name>
<dbReference type="EMBL" id="JBHULU010000006">
    <property type="protein sequence ID" value="MFD2513258.1"/>
    <property type="molecule type" value="Genomic_DNA"/>
</dbReference>
<proteinExistence type="predicted"/>
<comment type="caution">
    <text evidence="1">The sequence shown here is derived from an EMBL/GenBank/DDBJ whole genome shotgun (WGS) entry which is preliminary data.</text>
</comment>
<evidence type="ECO:0008006" key="3">
    <source>
        <dbReference type="Google" id="ProtNLM"/>
    </source>
</evidence>
<dbReference type="Proteomes" id="UP001597544">
    <property type="component" value="Unassembled WGS sequence"/>
</dbReference>
<dbReference type="SUPFAM" id="SSF56601">
    <property type="entry name" value="beta-lactamase/transpeptidase-like"/>
    <property type="match status" value="1"/>
</dbReference>
<organism evidence="1 2">
    <name type="scientific">Pontibacter locisalis</name>
    <dbReference type="NCBI Taxonomy" id="1719035"/>
    <lineage>
        <taxon>Bacteria</taxon>
        <taxon>Pseudomonadati</taxon>
        <taxon>Bacteroidota</taxon>
        <taxon>Cytophagia</taxon>
        <taxon>Cytophagales</taxon>
        <taxon>Hymenobacteraceae</taxon>
        <taxon>Pontibacter</taxon>
    </lineage>
</organism>
<accession>A0ABW5IJX9</accession>
<evidence type="ECO:0000313" key="1">
    <source>
        <dbReference type="EMBL" id="MFD2513258.1"/>
    </source>
</evidence>
<sequence>MLFTETKNASGKPTGICLSWFSGTLNRVRYYNHAGGGGGYYVEMRLYPEEGLGTLVLFNRSGLRDERFLDKVDTLFFSEAK</sequence>
<reference evidence="2" key="1">
    <citation type="journal article" date="2019" name="Int. J. Syst. Evol. Microbiol.">
        <title>The Global Catalogue of Microorganisms (GCM) 10K type strain sequencing project: providing services to taxonomists for standard genome sequencing and annotation.</title>
        <authorList>
            <consortium name="The Broad Institute Genomics Platform"/>
            <consortium name="The Broad Institute Genome Sequencing Center for Infectious Disease"/>
            <person name="Wu L."/>
            <person name="Ma J."/>
        </authorList>
    </citation>
    <scope>NUCLEOTIDE SEQUENCE [LARGE SCALE GENOMIC DNA]</scope>
    <source>
        <strain evidence="2">KCTC 42498</strain>
    </source>
</reference>
<dbReference type="Gene3D" id="3.40.710.10">
    <property type="entry name" value="DD-peptidase/beta-lactamase superfamily"/>
    <property type="match status" value="1"/>
</dbReference>